<dbReference type="GO" id="GO:0097176">
    <property type="term" value="P:epoxide metabolic process"/>
    <property type="evidence" value="ECO:0007669"/>
    <property type="project" value="TreeGrafter"/>
</dbReference>
<proteinExistence type="inferred from homology"/>
<feature type="active site" description="Nucleophile" evidence="3">
    <location>
        <position position="196"/>
    </location>
</feature>
<evidence type="ECO:0000256" key="1">
    <source>
        <dbReference type="ARBA" id="ARBA00010088"/>
    </source>
</evidence>
<dbReference type="AlphaFoldDB" id="A0AAJ0G8V5"/>
<dbReference type="SUPFAM" id="SSF53474">
    <property type="entry name" value="alpha/beta-Hydrolases"/>
    <property type="match status" value="1"/>
</dbReference>
<keyword evidence="2" id="KW-0378">Hydrolase</keyword>
<evidence type="ECO:0000256" key="2">
    <source>
        <dbReference type="ARBA" id="ARBA00022801"/>
    </source>
</evidence>
<dbReference type="Pfam" id="PF06441">
    <property type="entry name" value="EHN"/>
    <property type="match status" value="1"/>
</dbReference>
<protein>
    <recommendedName>
        <fullName evidence="4">Epoxide hydrolase N-terminal domain-containing protein</fullName>
    </recommendedName>
</protein>
<dbReference type="InterPro" id="IPR010497">
    <property type="entry name" value="Epoxide_hydro_N"/>
</dbReference>
<comment type="similarity">
    <text evidence="1">Belongs to the peptidase S33 family.</text>
</comment>
<dbReference type="PIRSF" id="PIRSF001112">
    <property type="entry name" value="Epoxide_hydrolase"/>
    <property type="match status" value="1"/>
</dbReference>
<keyword evidence="6" id="KW-1185">Reference proteome</keyword>
<gene>
    <name evidence="5" type="ORF">LTR09_009914</name>
</gene>
<evidence type="ECO:0000256" key="3">
    <source>
        <dbReference type="PIRSR" id="PIRSR001112-1"/>
    </source>
</evidence>
<dbReference type="InterPro" id="IPR016292">
    <property type="entry name" value="Epoxide_hydrolase"/>
</dbReference>
<organism evidence="5 6">
    <name type="scientific">Extremus antarcticus</name>
    <dbReference type="NCBI Taxonomy" id="702011"/>
    <lineage>
        <taxon>Eukaryota</taxon>
        <taxon>Fungi</taxon>
        <taxon>Dikarya</taxon>
        <taxon>Ascomycota</taxon>
        <taxon>Pezizomycotina</taxon>
        <taxon>Dothideomycetes</taxon>
        <taxon>Dothideomycetidae</taxon>
        <taxon>Mycosphaerellales</taxon>
        <taxon>Extremaceae</taxon>
        <taxon>Extremus</taxon>
    </lineage>
</organism>
<dbReference type="Proteomes" id="UP001271007">
    <property type="component" value="Unassembled WGS sequence"/>
</dbReference>
<feature type="domain" description="Epoxide hydrolase N-terminal" evidence="4">
    <location>
        <begin position="15"/>
        <end position="128"/>
    </location>
</feature>
<name>A0AAJ0G8V5_9PEZI</name>
<evidence type="ECO:0000313" key="5">
    <source>
        <dbReference type="EMBL" id="KAK3048802.1"/>
    </source>
</evidence>
<accession>A0AAJ0G8V5</accession>
<dbReference type="InterPro" id="IPR029058">
    <property type="entry name" value="AB_hydrolase_fold"/>
</dbReference>
<dbReference type="PRINTS" id="PR00412">
    <property type="entry name" value="EPOXHYDRLASE"/>
</dbReference>
<evidence type="ECO:0000313" key="6">
    <source>
        <dbReference type="Proteomes" id="UP001271007"/>
    </source>
</evidence>
<dbReference type="GO" id="GO:0004301">
    <property type="term" value="F:epoxide hydrolase activity"/>
    <property type="evidence" value="ECO:0007669"/>
    <property type="project" value="TreeGrafter"/>
</dbReference>
<feature type="active site" description="Proton donor" evidence="3">
    <location>
        <position position="317"/>
    </location>
</feature>
<sequence length="415" mass="46879">MADFGKIPSSATLNINPFKAHVDDEKLQQFKQLLKLSPIGPACFENTNCDRRFGVTREWLTNAKQHWETDYDWRKCEDRTNSFPNFKATVKDNKDNDIEVQFLALFSEKEDAIPIAFYHGWPGSILEFYDLLDLLRSRYSPQDLPYHVIVPSLPGYCYTSGPPLDQDYAVDIASSAMHNLMIGLGFGSGYLAQGGDLGSFVSRYLALTYEECKGMHVNLMMVPPPENARELEMDELEKEALPRGPEFYDHGFGYNLEHGTRTATIGLVLSASPLALLAWIGEKFLEWTDDDPPLDKILDDVTLYWLTDTFPRCIYPYRGNVGDSSLPRRASSKVLATRKGRALPYISKPCGYSFFRYELVPVPRSWAATTCNLVAYGQHERGGHFAAMEKPAELLADVEEWIPKAWNAGKETGGR</sequence>
<dbReference type="Gene3D" id="3.40.50.1820">
    <property type="entry name" value="alpha/beta hydrolase"/>
    <property type="match status" value="1"/>
</dbReference>
<feature type="active site" description="Proton acceptor" evidence="3">
    <location>
        <position position="384"/>
    </location>
</feature>
<dbReference type="PANTHER" id="PTHR21661:SF39">
    <property type="entry name" value="HYDROLASE, PUTATIVE (AFU_ORTHOLOGUE AFUA_3G08960)-RELATED"/>
    <property type="match status" value="1"/>
</dbReference>
<comment type="caution">
    <text evidence="5">The sequence shown here is derived from an EMBL/GenBank/DDBJ whole genome shotgun (WGS) entry which is preliminary data.</text>
</comment>
<dbReference type="PANTHER" id="PTHR21661">
    <property type="entry name" value="EPOXIDE HYDROLASE 1-RELATED"/>
    <property type="match status" value="1"/>
</dbReference>
<evidence type="ECO:0000259" key="4">
    <source>
        <dbReference type="Pfam" id="PF06441"/>
    </source>
</evidence>
<dbReference type="InterPro" id="IPR000639">
    <property type="entry name" value="Epox_hydrolase-like"/>
</dbReference>
<dbReference type="EMBL" id="JAWDJX010000045">
    <property type="protein sequence ID" value="KAK3048802.1"/>
    <property type="molecule type" value="Genomic_DNA"/>
</dbReference>
<reference evidence="5" key="1">
    <citation type="submission" date="2023-04" db="EMBL/GenBank/DDBJ databases">
        <title>Black Yeasts Isolated from many extreme environments.</title>
        <authorList>
            <person name="Coleine C."/>
            <person name="Stajich J.E."/>
            <person name="Selbmann L."/>
        </authorList>
    </citation>
    <scope>NUCLEOTIDE SEQUENCE</scope>
    <source>
        <strain evidence="5">CCFEE 5312</strain>
    </source>
</reference>